<protein>
    <recommendedName>
        <fullName evidence="13 14">Serine/threonine-protein kinase TOR</fullName>
        <ecNumber evidence="2 14">2.7.11.1</ecNumber>
    </recommendedName>
</protein>
<dbReference type="GO" id="GO:0044877">
    <property type="term" value="F:protein-containing complex binding"/>
    <property type="evidence" value="ECO:0007669"/>
    <property type="project" value="InterPro"/>
</dbReference>
<evidence type="ECO:0000313" key="20">
    <source>
        <dbReference type="RefSeq" id="XP_019051810.1"/>
    </source>
</evidence>
<evidence type="ECO:0000259" key="17">
    <source>
        <dbReference type="PROSITE" id="PS51190"/>
    </source>
</evidence>
<feature type="domain" description="FATC" evidence="17">
    <location>
        <begin position="2445"/>
        <end position="2477"/>
    </location>
</feature>
<dbReference type="OMA" id="MRQHSAK"/>
<dbReference type="PROSITE" id="PS00915">
    <property type="entry name" value="PI3_4_KINASE_1"/>
    <property type="match status" value="1"/>
</dbReference>
<evidence type="ECO:0000313" key="18">
    <source>
        <dbReference type="Proteomes" id="UP000189703"/>
    </source>
</evidence>
<dbReference type="Pfam" id="PF08771">
    <property type="entry name" value="FRB_dom"/>
    <property type="match status" value="1"/>
</dbReference>
<feature type="domain" description="FAT" evidence="16">
    <location>
        <begin position="1302"/>
        <end position="1882"/>
    </location>
</feature>
<dbReference type="InterPro" id="IPR026683">
    <property type="entry name" value="TOR_cat"/>
</dbReference>
<dbReference type="PANTHER" id="PTHR11139">
    <property type="entry name" value="ATAXIA TELANGIECTASIA MUTATED ATM -RELATED"/>
    <property type="match status" value="1"/>
</dbReference>
<keyword evidence="5" id="KW-0341">Growth regulation</keyword>
<dbReference type="GO" id="GO:0016242">
    <property type="term" value="P:negative regulation of macroautophagy"/>
    <property type="evidence" value="ECO:0000318"/>
    <property type="project" value="GO_Central"/>
</dbReference>
<dbReference type="RefSeq" id="XP_010245612.1">
    <property type="nucleotide sequence ID" value="XM_010247310.2"/>
</dbReference>
<dbReference type="KEGG" id="nnu:104589114"/>
<dbReference type="GO" id="GO:0080090">
    <property type="term" value="P:regulation of primary metabolic process"/>
    <property type="evidence" value="ECO:0007669"/>
    <property type="project" value="UniProtKB-ARBA"/>
</dbReference>
<dbReference type="SMART" id="SM01345">
    <property type="entry name" value="Rapamycin_bind"/>
    <property type="match status" value="1"/>
</dbReference>
<evidence type="ECO:0000256" key="10">
    <source>
        <dbReference type="ARBA" id="ARBA00022840"/>
    </source>
</evidence>
<gene>
    <name evidence="19 20" type="primary">LOC104589114</name>
</gene>
<dbReference type="PANTHER" id="PTHR11139:SF9">
    <property type="entry name" value="SERINE_THREONINE-PROTEIN KINASE MTOR"/>
    <property type="match status" value="1"/>
</dbReference>
<accession>A0A1U8Q1A0</accession>
<keyword evidence="4 14" id="KW-0723">Serine/threonine-protein kinase</keyword>
<keyword evidence="3" id="KW-0217">Developmental protein</keyword>
<dbReference type="Pfam" id="PF00454">
    <property type="entry name" value="PI3_PI4_kinase"/>
    <property type="match status" value="1"/>
</dbReference>
<dbReference type="InterPro" id="IPR024585">
    <property type="entry name" value="mTOR_dom"/>
</dbReference>
<proteinExistence type="inferred from homology"/>
<dbReference type="PROSITE" id="PS50290">
    <property type="entry name" value="PI3_4_KINASE_3"/>
    <property type="match status" value="1"/>
</dbReference>
<evidence type="ECO:0000259" key="16">
    <source>
        <dbReference type="PROSITE" id="PS51189"/>
    </source>
</evidence>
<feature type="domain" description="PI3K/PI4K catalytic" evidence="15">
    <location>
        <begin position="2060"/>
        <end position="2377"/>
    </location>
</feature>
<dbReference type="SMART" id="SM01343">
    <property type="entry name" value="FATC"/>
    <property type="match status" value="1"/>
</dbReference>
<dbReference type="FunFam" id="1.10.1070.11:FF:000017">
    <property type="entry name" value="Serine/threonine-protein kinase TOR"/>
    <property type="match status" value="1"/>
</dbReference>
<dbReference type="InterPro" id="IPR018936">
    <property type="entry name" value="PI3/4_kinase_CS"/>
</dbReference>
<dbReference type="Pfam" id="PF23593">
    <property type="entry name" value="HEAT_ATR"/>
    <property type="match status" value="1"/>
</dbReference>
<dbReference type="InterPro" id="IPR014009">
    <property type="entry name" value="PIK_FAT"/>
</dbReference>
<dbReference type="STRING" id="4432.A0A1U8Q1A0"/>
<dbReference type="InterPro" id="IPR009076">
    <property type="entry name" value="FRB_dom"/>
</dbReference>
<dbReference type="SMART" id="SM01346">
    <property type="entry name" value="DUF3385"/>
    <property type="match status" value="1"/>
</dbReference>
<reference evidence="19 20" key="1">
    <citation type="submission" date="2025-04" db="UniProtKB">
        <authorList>
            <consortium name="RefSeq"/>
        </authorList>
    </citation>
    <scope>IDENTIFICATION</scope>
</reference>
<evidence type="ECO:0000313" key="19">
    <source>
        <dbReference type="RefSeq" id="XP_010245612.1"/>
    </source>
</evidence>
<dbReference type="FunFam" id="1.25.10.10:FF:000265">
    <property type="entry name" value="Serine/threonine-protein kinase TOR"/>
    <property type="match status" value="1"/>
</dbReference>
<dbReference type="InterPro" id="IPR003151">
    <property type="entry name" value="PIK-rel_kinase_FAT"/>
</dbReference>
<comment type="similarity">
    <text evidence="1 14">Belongs to the PI3/PI4-kinase family.</text>
</comment>
<dbReference type="InterPro" id="IPR036940">
    <property type="entry name" value="PI3/4_kinase_cat_sf"/>
</dbReference>
<dbReference type="Pfam" id="PF02260">
    <property type="entry name" value="FATC"/>
    <property type="match status" value="1"/>
</dbReference>
<dbReference type="InterPro" id="IPR050517">
    <property type="entry name" value="DDR_Repair_Kinase"/>
</dbReference>
<dbReference type="Gene3D" id="1.20.120.150">
    <property type="entry name" value="FKBP12-rapamycin binding domain"/>
    <property type="match status" value="1"/>
</dbReference>
<keyword evidence="7" id="KW-0677">Repeat</keyword>
<dbReference type="GO" id="GO:0005737">
    <property type="term" value="C:cytoplasm"/>
    <property type="evidence" value="ECO:0000318"/>
    <property type="project" value="GO_Central"/>
</dbReference>
<dbReference type="InterPro" id="IPR003152">
    <property type="entry name" value="FATC_dom"/>
</dbReference>
<dbReference type="Gene3D" id="1.10.1070.11">
    <property type="entry name" value="Phosphatidylinositol 3-/4-kinase, catalytic domain"/>
    <property type="match status" value="1"/>
</dbReference>
<evidence type="ECO:0000256" key="13">
    <source>
        <dbReference type="ARBA" id="ARBA00069838"/>
    </source>
</evidence>
<dbReference type="InterPro" id="IPR011989">
    <property type="entry name" value="ARM-like"/>
</dbReference>
<dbReference type="RefSeq" id="XP_019051810.1">
    <property type="nucleotide sequence ID" value="XM_019196265.1"/>
</dbReference>
<dbReference type="SMART" id="SM00146">
    <property type="entry name" value="PI3Kc"/>
    <property type="match status" value="1"/>
</dbReference>
<dbReference type="GO" id="GO:0005524">
    <property type="term" value="F:ATP binding"/>
    <property type="evidence" value="ECO:0007669"/>
    <property type="project" value="UniProtKB-KW"/>
</dbReference>
<sequence>MAAAATSIRYGGAASASGGGSLDALNRILADLCTRGSPKDGSALALRKHVEEEARDLSGEAFSRFMDQLYDRISSLLESNDVAENLGALRAIDELIDVTLGESASKVSKFSNYMRTVFETKRDPEILILASTVLGHLARAGGAMTADEVERQVKNALDWLRGDRIEYRRFAAVLILKEMAENASTVFNVHVPEFVDAIWVALRDPTLAVRERAVEALRACLRVIEKRETRWRVQWYYRMFEATQDGLGRNAPVHSIHGSLLAVGELLRNTGEFMMSRYREVAEIVLRYLEHRDRLVRLSITSLLPRIAHFLRDRFVTNYLTICMNHILAVLRIPAERASGFIALGEMAGALDGELVHYLPTITSHLRDAIAPRRGRPSLEALACVGSFAKSMGPAMEHHVRSLLDAMFSAGLSPTLVEALEQITASIPSLLPTIQVRLLECISMALSRPHYPQPRPGSVVVRGNVISNPQQVSDLSGSALVQLALQTLARFNFKGHELLEFARESVVIYLEDEDGATRRDAALCCCRLVANSFSGAVLPQFSSSRSNRTGGGKRRRLVEEIVEKLLIAAVADADVSVRHSVFSSLYGNGGFDDFLAQADSLSAVFVALNDEDFEVREYAISVAGRLSEKNPAYVLPALRRHLIQLLTYLEQSSTDSKCREESAKLLGCLIRNCERLILPYIAPIHKALVAKLCEGTGGSANNGVINGVLVTVGELARVGGFAMRQYLSELMPLIVEALLDGAAATKREVAVATLGQVVQSTGYVIAPYNEYPQLLGLLLKLLNGELAWSTRREVLKVLGIMGALDPHVHKRNQQSLPGSHGEVTRAASDTGQHIRSMDELPTDLWPSFATSEDYYSTVAINSLMRILRDPSLSSYHQKVVGSLMFIFKSMGLGCVPYLPKVLPDLFHTVRTCEDGLKEFITWKLGTLVSIIRQHVRKYLPALLSLISELWSSFSLPATNRPVHGSPILHLVEQLCLALNDEFRTYLPVILPCCIQVLTDAERCNDYTYVHDILHTLEVFGGTLDEHMHLLLPALIRLFKVDASVDIRRAAIKTLTRLIPSVQVTGHVSSLVHHLKLVLDGKNDELRKDAVDAFCVLAHSLGEDFTIFIPSIQKLLVKYRLRHKEFEEIEGHLQRREPLLMGSISSQKLTRRVPVEVISDPLDDVENDPYEEGGEMHKQLRNHQVNDGRLRTAGEASQRSTKEDWAEWMRHFSIELLKESPSPALRTCARLAQLQPFVGRELFAAGFVSCWAQLNESSQQQLVRSLEMAFSSPNIPPEILATLLNLAEFMEHDEKHLPIDIRLLGALAEKCRAFAKALHYKEMEFEGAHSKKMDANPVAVVEALIHINNQLHQHEAAVGILTYAQQHLDVQLKESWYEKLQRWDDALKAYTVKASQASSPHLALEATLGRMRCLAALARWEELNNLCKEFWTPAEPAARLEMAPMAANAAWNMGEWDQMSEYVSRLDDGDETKLRILGNTAATGDGSSNGTFFRAVLLVRRGKYDEAREFVERARKCLATELAALVLESYERAYSNMVRVQQLAELEEVIDYCTLPAGNPVAEGRRALVRNMWTERIQGAKRNVEVWQALLVVRALVLPPTEDIETWLKFSSLCRKSGRISQARSTLVKLLQYDPEICPQNSSYHGPPQVMLAYLKYQWSLGEDSKRKEAFARLQDLAVELSNAANIPTATANGLISASSPGVPLVARVYLKLGTWQWALSPGLDDDSIQEILMAFSNATQCAKDWAKAWHTWALFNTAVMSHYTLRGFPAIAGQYVVAAVTGYFHSIACAATAKGVDDSLQDILRLLTLWFNHGATSEVQMALQKGFAHVNIDTWLVVLPQIIARIHSNNHAVRELIQSLLVRIGRAHPQALMYPLLVACKSISNLRRAAAQEVVDKVRQHSGTLVDQAQLVSKELIRVAILWHETWHEALEEASRLYFGEHNIEAMLKVLEPLHEIVEDGVTKGGTTMKETAFIQAYGRELLEAYECCMKYKKTGKDAELTQAWDLYYHVFRRIDKQLPSLTTLDLQSVSPELLSCRNLELAVPGTYRAGSPVVTIASFAPQLVVITSKQRPRKLTIHGSDGEDYAFLLKGHEDLRQDERVMQLFGLVNTLLENSRKTAEKDLSIQRYAVIPLSPNSGLIGWVPNCDTLHHLIREYRDARKITLNQEHKLMLAFAPDYDHLPLIAKVEVFEHALQNTEGNDLSRVLWLKSRTSEVWLDRRTNYTRSLAVMSMVGYLLGLGDRHPSNLMLHRYSGKILHIDFGDCFEASMNREKFPEKVPFRLTRMLVKAMEVSGIEGNFRSTCENVMQVLRTNKDSVMAMMEAFVHDPLINWRLFNFNEVPQMSSFASTHVQPVVNSEEAAPNRELQQPLRGARERELLQAVNQLGDANEVLNERAVVVMARMSNKLTGRDFSTGSSMPGTTSYMQHTLDHSTLISGDAREVDHGLSVKLQVQKLIIQATSHENLCQNYVGWCPFW</sequence>
<organism evidence="18 20">
    <name type="scientific">Nelumbo nucifera</name>
    <name type="common">Sacred lotus</name>
    <dbReference type="NCBI Taxonomy" id="4432"/>
    <lineage>
        <taxon>Eukaryota</taxon>
        <taxon>Viridiplantae</taxon>
        <taxon>Streptophyta</taxon>
        <taxon>Embryophyta</taxon>
        <taxon>Tracheophyta</taxon>
        <taxon>Spermatophyta</taxon>
        <taxon>Magnoliopsida</taxon>
        <taxon>Proteales</taxon>
        <taxon>Nelumbonaceae</taxon>
        <taxon>Nelumbo</taxon>
    </lineage>
</organism>
<dbReference type="Proteomes" id="UP000189703">
    <property type="component" value="Unplaced"/>
</dbReference>
<dbReference type="PROSITE" id="PS51190">
    <property type="entry name" value="FATC"/>
    <property type="match status" value="1"/>
</dbReference>
<evidence type="ECO:0000256" key="14">
    <source>
        <dbReference type="RuleBase" id="RU364109"/>
    </source>
</evidence>
<evidence type="ECO:0000256" key="5">
    <source>
        <dbReference type="ARBA" id="ARBA00022604"/>
    </source>
</evidence>
<evidence type="ECO:0000256" key="11">
    <source>
        <dbReference type="ARBA" id="ARBA00047899"/>
    </source>
</evidence>
<evidence type="ECO:0000256" key="7">
    <source>
        <dbReference type="ARBA" id="ARBA00022737"/>
    </source>
</evidence>
<dbReference type="GO" id="GO:0031929">
    <property type="term" value="P:TOR signaling"/>
    <property type="evidence" value="ECO:0000318"/>
    <property type="project" value="GO_Central"/>
</dbReference>
<dbReference type="CDD" id="cd05169">
    <property type="entry name" value="PIKKc_TOR"/>
    <property type="match status" value="1"/>
</dbReference>
<comment type="catalytic activity">
    <reaction evidence="12">
        <text>L-seryl-[protein] + ATP = O-phospho-L-seryl-[protein] + ADP + H(+)</text>
        <dbReference type="Rhea" id="RHEA:17989"/>
        <dbReference type="Rhea" id="RHEA-COMP:9863"/>
        <dbReference type="Rhea" id="RHEA-COMP:11604"/>
        <dbReference type="ChEBI" id="CHEBI:15378"/>
        <dbReference type="ChEBI" id="CHEBI:29999"/>
        <dbReference type="ChEBI" id="CHEBI:30616"/>
        <dbReference type="ChEBI" id="CHEBI:83421"/>
        <dbReference type="ChEBI" id="CHEBI:456216"/>
        <dbReference type="EC" id="2.7.11.1"/>
    </reaction>
</comment>
<evidence type="ECO:0000256" key="12">
    <source>
        <dbReference type="ARBA" id="ARBA00048679"/>
    </source>
</evidence>
<keyword evidence="6 14" id="KW-0808">Transferase</keyword>
<dbReference type="InterPro" id="IPR036738">
    <property type="entry name" value="FRB_sf"/>
</dbReference>
<evidence type="ECO:0000256" key="1">
    <source>
        <dbReference type="ARBA" id="ARBA00011031"/>
    </source>
</evidence>
<evidence type="ECO:0000256" key="8">
    <source>
        <dbReference type="ARBA" id="ARBA00022741"/>
    </source>
</evidence>
<dbReference type="PROSITE" id="PS51189">
    <property type="entry name" value="FAT"/>
    <property type="match status" value="1"/>
</dbReference>
<dbReference type="FunFam" id="1.25.10.10:FF:000284">
    <property type="entry name" value="Serine/threonine-protein kinase TOR"/>
    <property type="match status" value="1"/>
</dbReference>
<dbReference type="SUPFAM" id="SSF56112">
    <property type="entry name" value="Protein kinase-like (PK-like)"/>
    <property type="match status" value="1"/>
</dbReference>
<dbReference type="Gene3D" id="3.30.1010.10">
    <property type="entry name" value="Phosphatidylinositol 3-kinase Catalytic Subunit, Chain A, domain 4"/>
    <property type="match status" value="1"/>
</dbReference>
<dbReference type="FunFam" id="1.25.10.10:FF:000474">
    <property type="entry name" value="Serine/threonine-protein kinase TOR"/>
    <property type="match status" value="1"/>
</dbReference>
<dbReference type="eggNOG" id="KOG0891">
    <property type="taxonomic scope" value="Eukaryota"/>
</dbReference>
<evidence type="ECO:0000256" key="3">
    <source>
        <dbReference type="ARBA" id="ARBA00022473"/>
    </source>
</evidence>
<evidence type="ECO:0000256" key="4">
    <source>
        <dbReference type="ARBA" id="ARBA00022527"/>
    </source>
</evidence>
<keyword evidence="10 14" id="KW-0067">ATP-binding</keyword>
<name>A0A1U8Q1A0_NELNU</name>
<evidence type="ECO:0000256" key="6">
    <source>
        <dbReference type="ARBA" id="ARBA00022679"/>
    </source>
</evidence>
<dbReference type="FunFam" id="1.25.10.10:FF:000802">
    <property type="entry name" value="Serine/threonine-protein kinase TOR"/>
    <property type="match status" value="1"/>
</dbReference>
<dbReference type="InterPro" id="IPR016024">
    <property type="entry name" value="ARM-type_fold"/>
</dbReference>
<dbReference type="Gene3D" id="1.25.10.10">
    <property type="entry name" value="Leucine-rich Repeat Variant"/>
    <property type="match status" value="6"/>
</dbReference>
<dbReference type="FunFam" id="3.30.1010.10:FF:000006">
    <property type="entry name" value="Serine/threonine-protein kinase TOR"/>
    <property type="match status" value="1"/>
</dbReference>
<evidence type="ECO:0000259" key="15">
    <source>
        <dbReference type="PROSITE" id="PS50290"/>
    </source>
</evidence>
<dbReference type="GO" id="GO:0038201">
    <property type="term" value="C:TOR complex"/>
    <property type="evidence" value="ECO:0000318"/>
    <property type="project" value="GO_Central"/>
</dbReference>
<dbReference type="FunFam" id="1.20.120.150:FF:000001">
    <property type="entry name" value="Serine/threonine-protein kinase TOR"/>
    <property type="match status" value="1"/>
</dbReference>
<dbReference type="GO" id="GO:0005634">
    <property type="term" value="C:nucleus"/>
    <property type="evidence" value="ECO:0000318"/>
    <property type="project" value="GO_Central"/>
</dbReference>
<dbReference type="OrthoDB" id="381190at2759"/>
<dbReference type="SUPFAM" id="SSF47212">
    <property type="entry name" value="FKBP12-rapamycin-binding domain of FKBP-rapamycin-associated protein (FRAP)"/>
    <property type="match status" value="1"/>
</dbReference>
<evidence type="ECO:0000256" key="2">
    <source>
        <dbReference type="ARBA" id="ARBA00012513"/>
    </source>
</evidence>
<keyword evidence="9 14" id="KW-0418">Kinase</keyword>
<keyword evidence="18" id="KW-1185">Reference proteome</keyword>
<dbReference type="InterPro" id="IPR057564">
    <property type="entry name" value="HEAT_ATR"/>
</dbReference>
<dbReference type="PROSITE" id="PS00916">
    <property type="entry name" value="PI3_4_KINASE_2"/>
    <property type="match status" value="1"/>
</dbReference>
<dbReference type="InterPro" id="IPR000403">
    <property type="entry name" value="PI3/4_kinase_cat_dom"/>
</dbReference>
<dbReference type="GeneID" id="104589114"/>
<dbReference type="InterPro" id="IPR011990">
    <property type="entry name" value="TPR-like_helical_dom_sf"/>
</dbReference>
<dbReference type="Pfam" id="PF11865">
    <property type="entry name" value="mTOR_dom"/>
    <property type="match status" value="1"/>
</dbReference>
<keyword evidence="8 14" id="KW-0547">Nucleotide-binding</keyword>
<dbReference type="EC" id="2.7.11.1" evidence="2 14"/>
<dbReference type="SUPFAM" id="SSF48371">
    <property type="entry name" value="ARM repeat"/>
    <property type="match status" value="2"/>
</dbReference>
<dbReference type="Gene3D" id="1.25.40.10">
    <property type="entry name" value="Tetratricopeptide repeat domain"/>
    <property type="match status" value="1"/>
</dbReference>
<evidence type="ECO:0000256" key="9">
    <source>
        <dbReference type="ARBA" id="ARBA00022777"/>
    </source>
</evidence>
<comment type="catalytic activity">
    <reaction evidence="11 14">
        <text>L-threonyl-[protein] + ATP = O-phospho-L-threonyl-[protein] + ADP + H(+)</text>
        <dbReference type="Rhea" id="RHEA:46608"/>
        <dbReference type="Rhea" id="RHEA-COMP:11060"/>
        <dbReference type="Rhea" id="RHEA-COMP:11605"/>
        <dbReference type="ChEBI" id="CHEBI:15378"/>
        <dbReference type="ChEBI" id="CHEBI:30013"/>
        <dbReference type="ChEBI" id="CHEBI:30616"/>
        <dbReference type="ChEBI" id="CHEBI:61977"/>
        <dbReference type="ChEBI" id="CHEBI:456216"/>
        <dbReference type="EC" id="2.7.11.1"/>
    </reaction>
</comment>
<dbReference type="GO" id="GO:0004674">
    <property type="term" value="F:protein serine/threonine kinase activity"/>
    <property type="evidence" value="ECO:0000318"/>
    <property type="project" value="GO_Central"/>
</dbReference>
<dbReference type="Pfam" id="PF02259">
    <property type="entry name" value="FAT"/>
    <property type="match status" value="1"/>
</dbReference>
<dbReference type="InterPro" id="IPR011009">
    <property type="entry name" value="Kinase-like_dom_sf"/>
</dbReference>